<gene>
    <name evidence="3" type="ORF">RLT85_08885</name>
</gene>
<keyword evidence="2" id="KW-0472">Membrane</keyword>
<dbReference type="Proteomes" id="UP001182991">
    <property type="component" value="Unassembled WGS sequence"/>
</dbReference>
<feature type="compositionally biased region" description="Basic and acidic residues" evidence="1">
    <location>
        <begin position="55"/>
        <end position="68"/>
    </location>
</feature>
<keyword evidence="2" id="KW-1133">Transmembrane helix</keyword>
<name>A0ABU2KJ81_9FLAO</name>
<feature type="region of interest" description="Disordered" evidence="1">
    <location>
        <begin position="53"/>
        <end position="74"/>
    </location>
</feature>
<sequence>MFLQTQIPNPEETGTNQQFGWYTFGDFMAANWFYITAVVLIAVLVLIYSKKMKKERQERKDEAQKKANESSANP</sequence>
<evidence type="ECO:0000313" key="4">
    <source>
        <dbReference type="Proteomes" id="UP001182991"/>
    </source>
</evidence>
<keyword evidence="2" id="KW-0812">Transmembrane</keyword>
<reference evidence="4" key="1">
    <citation type="submission" date="2023-07" db="EMBL/GenBank/DDBJ databases">
        <title>Isolating and identifying novel microbial strains from the Mariana Trench.</title>
        <authorList>
            <person name="Fu H."/>
        </authorList>
    </citation>
    <scope>NUCLEOTIDE SEQUENCE [LARGE SCALE GENOMIC DNA]</scope>
    <source>
        <strain evidence="4">T-y2</strain>
    </source>
</reference>
<accession>A0ABU2KJ81</accession>
<evidence type="ECO:0000313" key="3">
    <source>
        <dbReference type="EMBL" id="MDT0294747.1"/>
    </source>
</evidence>
<organism evidence="3 4">
    <name type="scientific">Mesonia ostreae</name>
    <dbReference type="NCBI Taxonomy" id="861110"/>
    <lineage>
        <taxon>Bacteria</taxon>
        <taxon>Pseudomonadati</taxon>
        <taxon>Bacteroidota</taxon>
        <taxon>Flavobacteriia</taxon>
        <taxon>Flavobacteriales</taxon>
        <taxon>Flavobacteriaceae</taxon>
        <taxon>Mesonia</taxon>
    </lineage>
</organism>
<feature type="transmembrane region" description="Helical" evidence="2">
    <location>
        <begin position="29"/>
        <end position="49"/>
    </location>
</feature>
<keyword evidence="4" id="KW-1185">Reference proteome</keyword>
<dbReference type="EMBL" id="JAVRBG010000007">
    <property type="protein sequence ID" value="MDT0294747.1"/>
    <property type="molecule type" value="Genomic_DNA"/>
</dbReference>
<evidence type="ECO:0000256" key="1">
    <source>
        <dbReference type="SAM" id="MobiDB-lite"/>
    </source>
</evidence>
<evidence type="ECO:0000256" key="2">
    <source>
        <dbReference type="SAM" id="Phobius"/>
    </source>
</evidence>
<evidence type="ECO:0008006" key="5">
    <source>
        <dbReference type="Google" id="ProtNLM"/>
    </source>
</evidence>
<comment type="caution">
    <text evidence="3">The sequence shown here is derived from an EMBL/GenBank/DDBJ whole genome shotgun (WGS) entry which is preliminary data.</text>
</comment>
<dbReference type="RefSeq" id="WP_311401676.1">
    <property type="nucleotide sequence ID" value="NZ_JAVRBG010000007.1"/>
</dbReference>
<proteinExistence type="predicted"/>
<protein>
    <recommendedName>
        <fullName evidence="5">Heme exporter protein D</fullName>
    </recommendedName>
</protein>